<keyword evidence="7" id="KW-1185">Reference proteome</keyword>
<dbReference type="Pfam" id="PF13639">
    <property type="entry name" value="zf-RING_2"/>
    <property type="match status" value="1"/>
</dbReference>
<keyword evidence="1" id="KW-0479">Metal-binding</keyword>
<organism evidence="6 7">
    <name type="scientific">Urochloa decumbens</name>
    <dbReference type="NCBI Taxonomy" id="240449"/>
    <lineage>
        <taxon>Eukaryota</taxon>
        <taxon>Viridiplantae</taxon>
        <taxon>Streptophyta</taxon>
        <taxon>Embryophyta</taxon>
        <taxon>Tracheophyta</taxon>
        <taxon>Spermatophyta</taxon>
        <taxon>Magnoliopsida</taxon>
        <taxon>Liliopsida</taxon>
        <taxon>Poales</taxon>
        <taxon>Poaceae</taxon>
        <taxon>PACMAD clade</taxon>
        <taxon>Panicoideae</taxon>
        <taxon>Panicodae</taxon>
        <taxon>Paniceae</taxon>
        <taxon>Melinidinae</taxon>
        <taxon>Urochloa</taxon>
    </lineage>
</organism>
<dbReference type="Proteomes" id="UP001497457">
    <property type="component" value="Chromosome 5rd"/>
</dbReference>
<dbReference type="PROSITE" id="PS50089">
    <property type="entry name" value="ZF_RING_2"/>
    <property type="match status" value="1"/>
</dbReference>
<evidence type="ECO:0000313" key="6">
    <source>
        <dbReference type="EMBL" id="CAL5064330.1"/>
    </source>
</evidence>
<protein>
    <recommendedName>
        <fullName evidence="5">RING-type domain-containing protein</fullName>
    </recommendedName>
</protein>
<dbReference type="PANTHER" id="PTHR15710:SF243">
    <property type="entry name" value="E3 UBIQUITIN-PROTEIN LIGASE PRAJA-2 ISOFORM X1"/>
    <property type="match status" value="1"/>
</dbReference>
<dbReference type="CDD" id="cd16448">
    <property type="entry name" value="RING-H2"/>
    <property type="match status" value="1"/>
</dbReference>
<evidence type="ECO:0000256" key="4">
    <source>
        <dbReference type="PROSITE-ProRule" id="PRU00175"/>
    </source>
</evidence>
<evidence type="ECO:0000256" key="1">
    <source>
        <dbReference type="ARBA" id="ARBA00022723"/>
    </source>
</evidence>
<dbReference type="SMART" id="SM00184">
    <property type="entry name" value="RING"/>
    <property type="match status" value="1"/>
</dbReference>
<evidence type="ECO:0000256" key="3">
    <source>
        <dbReference type="ARBA" id="ARBA00022833"/>
    </source>
</evidence>
<keyword evidence="3" id="KW-0862">Zinc</keyword>
<name>A0ABC9EWT6_9POAL</name>
<dbReference type="InterPro" id="IPR013083">
    <property type="entry name" value="Znf_RING/FYVE/PHD"/>
</dbReference>
<dbReference type="EMBL" id="OZ075115">
    <property type="protein sequence ID" value="CAL5064330.1"/>
    <property type="molecule type" value="Genomic_DNA"/>
</dbReference>
<proteinExistence type="predicted"/>
<evidence type="ECO:0000259" key="5">
    <source>
        <dbReference type="PROSITE" id="PS50089"/>
    </source>
</evidence>
<accession>A0ABC9EWT6</accession>
<reference evidence="6" key="1">
    <citation type="submission" date="2024-10" db="EMBL/GenBank/DDBJ databases">
        <authorList>
            <person name="Ryan C."/>
        </authorList>
    </citation>
    <scope>NUCLEOTIDE SEQUENCE [LARGE SCALE GENOMIC DNA]</scope>
</reference>
<gene>
    <name evidence="6" type="ORF">URODEC1_LOCUS99412</name>
</gene>
<sequence length="238" mass="26705">METRIRCHHYKHFLNDGRDHFEPLEEGPSYLRLVCRATVRYALRRLGGGSLAEPGGKTSRTRTSESKHLVDDPSDFLDYDKTRLMVYRLFTSLRGLRKLDLAPSNWSVSFTPDVMADNIRKIVRDNENKGMCGGHYRFTQSLDVEVTLVFSEPKAVLGYCVENAMQTLDPATCGDPCGICLDGLMSSSRTPPVNLPCGHAFHSQCIAKWFFKGTACPLCRHDLRGLVAAPYVGEHHVV</sequence>
<evidence type="ECO:0000256" key="2">
    <source>
        <dbReference type="ARBA" id="ARBA00022771"/>
    </source>
</evidence>
<dbReference type="Gene3D" id="3.30.40.10">
    <property type="entry name" value="Zinc/RING finger domain, C3HC4 (zinc finger)"/>
    <property type="match status" value="1"/>
</dbReference>
<dbReference type="GO" id="GO:0008270">
    <property type="term" value="F:zinc ion binding"/>
    <property type="evidence" value="ECO:0007669"/>
    <property type="project" value="UniProtKB-KW"/>
</dbReference>
<dbReference type="PANTHER" id="PTHR15710">
    <property type="entry name" value="E3 UBIQUITIN-PROTEIN LIGASE PRAJA"/>
    <property type="match status" value="1"/>
</dbReference>
<keyword evidence="2 4" id="KW-0863">Zinc-finger</keyword>
<evidence type="ECO:0000313" key="7">
    <source>
        <dbReference type="Proteomes" id="UP001497457"/>
    </source>
</evidence>
<dbReference type="AlphaFoldDB" id="A0ABC9EWT6"/>
<dbReference type="SUPFAM" id="SSF57850">
    <property type="entry name" value="RING/U-box"/>
    <property type="match status" value="1"/>
</dbReference>
<dbReference type="InterPro" id="IPR001841">
    <property type="entry name" value="Znf_RING"/>
</dbReference>
<feature type="domain" description="RING-type" evidence="5">
    <location>
        <begin position="177"/>
        <end position="220"/>
    </location>
</feature>